<dbReference type="Proteomes" id="UP000181917">
    <property type="component" value="Unassembled WGS sequence"/>
</dbReference>
<evidence type="ECO:0000313" key="5">
    <source>
        <dbReference type="Proteomes" id="UP000181917"/>
    </source>
</evidence>
<dbReference type="Pfam" id="PF00144">
    <property type="entry name" value="Beta-lactamase"/>
    <property type="match status" value="1"/>
</dbReference>
<proteinExistence type="predicted"/>
<dbReference type="OrthoDB" id="3174977at2"/>
<name>A0A1H1C8Z9_9MICC</name>
<accession>A0A1H1C8Z9</accession>
<dbReference type="GO" id="GO:0004180">
    <property type="term" value="F:carboxypeptidase activity"/>
    <property type="evidence" value="ECO:0007669"/>
    <property type="project" value="UniProtKB-KW"/>
</dbReference>
<keyword evidence="5" id="KW-1185">Reference proteome</keyword>
<keyword evidence="4" id="KW-0378">Hydrolase</keyword>
<organism evidence="4 5">
    <name type="scientific">Crystallibacter crystallopoietes</name>
    <dbReference type="NCBI Taxonomy" id="37928"/>
    <lineage>
        <taxon>Bacteria</taxon>
        <taxon>Bacillati</taxon>
        <taxon>Actinomycetota</taxon>
        <taxon>Actinomycetes</taxon>
        <taxon>Micrococcales</taxon>
        <taxon>Micrococcaceae</taxon>
        <taxon>Crystallibacter</taxon>
    </lineage>
</organism>
<dbReference type="InterPro" id="IPR012338">
    <property type="entry name" value="Beta-lactam/transpept-like"/>
</dbReference>
<evidence type="ECO:0000259" key="3">
    <source>
        <dbReference type="Pfam" id="PF00144"/>
    </source>
</evidence>
<dbReference type="KEGG" id="acry:AC20117_08455"/>
<dbReference type="AlphaFoldDB" id="A0A1H1C8Z9"/>
<feature type="compositionally biased region" description="Low complexity" evidence="1">
    <location>
        <begin position="42"/>
        <end position="53"/>
    </location>
</feature>
<reference evidence="4 5" key="1">
    <citation type="submission" date="2016-10" db="EMBL/GenBank/DDBJ databases">
        <authorList>
            <person name="de Groot N.N."/>
        </authorList>
    </citation>
    <scope>NUCLEOTIDE SEQUENCE [LARGE SCALE GENOMIC DNA]</scope>
    <source>
        <strain evidence="4 5">DSM 20117</strain>
    </source>
</reference>
<protein>
    <submittedName>
        <fullName evidence="4">D-alanyl-D-alanine carboxypeptidase</fullName>
    </submittedName>
</protein>
<dbReference type="Gene3D" id="3.40.710.10">
    <property type="entry name" value="DD-peptidase/beta-lactamase superfamily"/>
    <property type="match status" value="1"/>
</dbReference>
<sequence length="443" mass="47247">MPETSSPRNRSRGGWFAAVCLAAAALLGATGCTSGGPPQSMETVEAEPVTTAESSGGATREAAPTEAASSSLRPVDEERLREIFESTAGELLVPGAVILLRTPEDEFTFTYGTDALDGSEPVSLEDHVRIGSITKTWTGTVILQLVQEGKLKLDDPVSKYRDDVPNGENITIEQLLNMRSGLYNYSESYELNLALDETPERVWTPEELLGIALPLPVYFPPGGGYHYSNTNTVLLGLIAEELDGKPLAEVFQDRILEPLELTESTFPPSDSTPIPSPHPRGYVYMNNVMTIASTKLPADLIAQAQEGTLEPNDVTDANASWTWAAGQGTSTAGDLADWAEALVGGAVLDEEMQKIRLDSLQPVNPDDPNSLLYGLAIAKFGELYGHTGELPGFNSFAGHDPGNDLTLVVWTNLAPAADGRDPAAAIARELIGELYAPAEAPAP</sequence>
<keyword evidence="2" id="KW-0732">Signal</keyword>
<feature type="domain" description="Beta-lactamase-related" evidence="3">
    <location>
        <begin position="85"/>
        <end position="426"/>
    </location>
</feature>
<dbReference type="STRING" id="37928.SAMN04489742_1782"/>
<feature type="signal peptide" evidence="2">
    <location>
        <begin position="1"/>
        <end position="35"/>
    </location>
</feature>
<dbReference type="PANTHER" id="PTHR46825">
    <property type="entry name" value="D-ALANYL-D-ALANINE-CARBOXYPEPTIDASE/ENDOPEPTIDASE AMPH"/>
    <property type="match status" value="1"/>
</dbReference>
<evidence type="ECO:0000256" key="2">
    <source>
        <dbReference type="SAM" id="SignalP"/>
    </source>
</evidence>
<evidence type="ECO:0000313" key="4">
    <source>
        <dbReference type="EMBL" id="SDQ60136.1"/>
    </source>
</evidence>
<evidence type="ECO:0000256" key="1">
    <source>
        <dbReference type="SAM" id="MobiDB-lite"/>
    </source>
</evidence>
<dbReference type="SUPFAM" id="SSF56601">
    <property type="entry name" value="beta-lactamase/transpeptidase-like"/>
    <property type="match status" value="1"/>
</dbReference>
<dbReference type="PANTHER" id="PTHR46825:SF7">
    <property type="entry name" value="D-ALANYL-D-ALANINE CARBOXYPEPTIDASE"/>
    <property type="match status" value="1"/>
</dbReference>
<dbReference type="InterPro" id="IPR050491">
    <property type="entry name" value="AmpC-like"/>
</dbReference>
<keyword evidence="4" id="KW-0121">Carboxypeptidase</keyword>
<feature type="region of interest" description="Disordered" evidence="1">
    <location>
        <begin position="34"/>
        <end position="74"/>
    </location>
</feature>
<dbReference type="EMBL" id="FNKH01000002">
    <property type="protein sequence ID" value="SDQ60136.1"/>
    <property type="molecule type" value="Genomic_DNA"/>
</dbReference>
<keyword evidence="4" id="KW-0645">Protease</keyword>
<gene>
    <name evidence="4" type="ORF">SAMN04489742_1782</name>
</gene>
<feature type="chain" id="PRO_5039353510" evidence="2">
    <location>
        <begin position="36"/>
        <end position="443"/>
    </location>
</feature>
<dbReference type="InterPro" id="IPR001466">
    <property type="entry name" value="Beta-lactam-related"/>
</dbReference>